<name>A0A9W7AGF8_9STRA</name>
<reference evidence="3" key="1">
    <citation type="journal article" date="2023" name="Commun. Biol.">
        <title>Genome analysis of Parmales, the sister group of diatoms, reveals the evolutionary specialization of diatoms from phago-mixotrophs to photoautotrophs.</title>
        <authorList>
            <person name="Ban H."/>
            <person name="Sato S."/>
            <person name="Yoshikawa S."/>
            <person name="Yamada K."/>
            <person name="Nakamura Y."/>
            <person name="Ichinomiya M."/>
            <person name="Sato N."/>
            <person name="Blanc-Mathieu R."/>
            <person name="Endo H."/>
            <person name="Kuwata A."/>
            <person name="Ogata H."/>
        </authorList>
    </citation>
    <scope>NUCLEOTIDE SEQUENCE [LARGE SCALE GENOMIC DNA]</scope>
    <source>
        <strain evidence="3">NIES 3700</strain>
    </source>
</reference>
<feature type="region of interest" description="Disordered" evidence="1">
    <location>
        <begin position="1"/>
        <end position="39"/>
    </location>
</feature>
<keyword evidence="3" id="KW-1185">Reference proteome</keyword>
<accession>A0A9W7AGF8</accession>
<evidence type="ECO:0000256" key="1">
    <source>
        <dbReference type="SAM" id="MobiDB-lite"/>
    </source>
</evidence>
<comment type="caution">
    <text evidence="2">The sequence shown here is derived from an EMBL/GenBank/DDBJ whole genome shotgun (WGS) entry which is preliminary data.</text>
</comment>
<organism evidence="2 3">
    <name type="scientific">Triparma laevis f. longispina</name>
    <dbReference type="NCBI Taxonomy" id="1714387"/>
    <lineage>
        <taxon>Eukaryota</taxon>
        <taxon>Sar</taxon>
        <taxon>Stramenopiles</taxon>
        <taxon>Ochrophyta</taxon>
        <taxon>Bolidophyceae</taxon>
        <taxon>Parmales</taxon>
        <taxon>Triparmaceae</taxon>
        <taxon>Triparma</taxon>
    </lineage>
</organism>
<proteinExistence type="predicted"/>
<dbReference type="AlphaFoldDB" id="A0A9W7AGF8"/>
<evidence type="ECO:0000313" key="3">
    <source>
        <dbReference type="Proteomes" id="UP001165122"/>
    </source>
</evidence>
<dbReference type="Proteomes" id="UP001165122">
    <property type="component" value="Unassembled WGS sequence"/>
</dbReference>
<gene>
    <name evidence="2" type="ORF">TrLO_g3499</name>
</gene>
<dbReference type="EMBL" id="BRXW01000572">
    <property type="protein sequence ID" value="GMH67315.1"/>
    <property type="molecule type" value="Genomic_DNA"/>
</dbReference>
<feature type="compositionally biased region" description="Basic and acidic residues" evidence="1">
    <location>
        <begin position="8"/>
        <end position="26"/>
    </location>
</feature>
<sequence length="82" mass="8717">MSKSVALESKESYESGEMSGKRGERDEGNEDEEGILEVPPAECLKTLTTVSTAPANGDRCVATIAQATEIEALTTEVVTLKI</sequence>
<evidence type="ECO:0000313" key="2">
    <source>
        <dbReference type="EMBL" id="GMH67315.1"/>
    </source>
</evidence>
<protein>
    <submittedName>
        <fullName evidence="2">Uncharacterized protein</fullName>
    </submittedName>
</protein>